<comment type="catalytic activity">
    <reaction evidence="10">
        <text>L-threonyl-[protein] + ATP = O-phospho-L-threonyl-[protein] + ADP + H(+)</text>
        <dbReference type="Rhea" id="RHEA:46608"/>
        <dbReference type="Rhea" id="RHEA-COMP:11060"/>
        <dbReference type="Rhea" id="RHEA-COMP:11605"/>
        <dbReference type="ChEBI" id="CHEBI:15378"/>
        <dbReference type="ChEBI" id="CHEBI:30013"/>
        <dbReference type="ChEBI" id="CHEBI:30616"/>
        <dbReference type="ChEBI" id="CHEBI:61977"/>
        <dbReference type="ChEBI" id="CHEBI:456216"/>
        <dbReference type="EC" id="2.7.11.1"/>
    </reaction>
</comment>
<sequence length="1377" mass="152156">MENYHVLELIGEGSFGRVYKGRKKFSGQVVALKFIPKFGRSEKELKSLRREIEIMRNMHHTNIIEMIDSFETEKEVVAVTDYAEGELFQILEDDGSLPEEQVQAIACQLVSALYYLHAHRILHRDMKPQNILLGKGAVIKLCDFGFARAMSINTLVLTSIKGTPLYMSPELVEEKPYDHTADLWALGCILYELFTGQPPFYTNSIFQLVSLIIKDPVRWPKTMSPSFKDFLQGLLTKNSRHRLAWPHLLEHPFVASGVTVSEEDKQLMSPFTCAPTASLIFEKEKQVKAKAHPPGASKILSKAREKVEQEHKKKKARTEAWSKEHHQALHPGAAPQQPATQEAADNCGGSAPPPAPPQEVAVEPIQVTKQSQQSQMEQDWTKTGISEMVEPTPRPDRISKDYSREYPSVEVGSCKILNRQPEKTKKNFENVKLNEEDADSDDEWQGLVDQTDPDSNEPDVIVALMKDAAFTSKLNTRLHSASAQVLEAILEGASQLRPVLRIIINLVTVKCDLDCLQSFLKSVDCPGHILSLLHKVLESSTVKEQTWCEQILIDLVATLHAYLSGSFLMTTDELDTASLQLYRETCEAFILLLPKLLSQKLDRDLRLREQSVLCVIYVCEVLEKMRGAMPDQLFEFISGQQPVLEAILMGAMLDESLLKRLEDVAEGESDLAQQRMEDLICLNAAAIAALTHRPVGFISCVSGKRQVANAVATLLCEQHMAGFTQDYLLLLNHPSTCSNALKVLYACCQVNKGLCVYLAGHQRELLTLLAILQGKVEIEDMECNAVFEMVLYLLSVIIVQLGEIPPELMDGAPFLVSIFIESQLASHTAAAALLFGQLMRCGAAVEVVPEDILTATLSEFTDLAQICVRCPFDYGVLDGIILLLSQLLAQAELPMASLYLDHGIWSILWHRVAQMLQVQNPGTDMPLHDIEMDGFEVAMTSARSVTPDWSLLSFSGLVAMLHMAVVVFTKETFQVVSCLADTNNIITLTLMHLLSPEFLQSLSNSAHEGGGEVGVAVDIVHPVVQLCCFPFAIDINSDLLASIQTCFTGSHLLPRLLHASVTYLKPLDLDLPIGLLSRLVLGDSVFVEQFARCVDDLKAVPFFTACLKQEPHGSPSLICDTLSICSHLVRTSPSHLDIITQMFRGPKRDYELLVTMLCHSAAVVRSRTCSMLGNMLKHSGTFYAVLGKCDKLMSGLVTCLSDEDPDVRKGASYAVGNAAYHSGALYSKLQRVIPSLISLLDDPVAKTRANAVGVLGNLALHSDQLCSSLLAARAIHSMLEMACHDTQYGVQECALMALRSMCSQPSLKKELVKLKAVDKLSRVSDSRARSSRPTSPTSSSSSSRQLRPSLSLSKSLGHHSATNVMQHCNRLIKVLCV</sequence>
<dbReference type="PANTHER" id="PTHR22983:SF6">
    <property type="entry name" value="SERINE_THREONINE-PROTEIN KINASE 36"/>
    <property type="match status" value="1"/>
</dbReference>
<evidence type="ECO:0000256" key="7">
    <source>
        <dbReference type="ARBA" id="ARBA00022777"/>
    </source>
</evidence>
<evidence type="ECO:0000256" key="5">
    <source>
        <dbReference type="ARBA" id="ARBA00022679"/>
    </source>
</evidence>
<evidence type="ECO:0000256" key="3">
    <source>
        <dbReference type="ARBA" id="ARBA00022490"/>
    </source>
</evidence>
<keyword evidence="5" id="KW-0808">Transferase</keyword>
<dbReference type="InterPro" id="IPR011989">
    <property type="entry name" value="ARM-like"/>
</dbReference>
<feature type="compositionally biased region" description="Low complexity" evidence="15">
    <location>
        <begin position="1331"/>
        <end position="1350"/>
    </location>
</feature>
<keyword evidence="18" id="KW-1185">Reference proteome</keyword>
<dbReference type="InterPro" id="IPR008271">
    <property type="entry name" value="Ser/Thr_kinase_AS"/>
</dbReference>
<dbReference type="FunFam" id="3.30.200.20:FF:000042">
    <property type="entry name" value="Aurora kinase A"/>
    <property type="match status" value="1"/>
</dbReference>
<dbReference type="FunFam" id="1.10.510.10:FF:000292">
    <property type="entry name" value="Serine/threonine-protein kinase 36"/>
    <property type="match status" value="1"/>
</dbReference>
<dbReference type="GO" id="GO:0005524">
    <property type="term" value="F:ATP binding"/>
    <property type="evidence" value="ECO:0007669"/>
    <property type="project" value="UniProtKB-UniRule"/>
</dbReference>
<evidence type="ECO:0000256" key="1">
    <source>
        <dbReference type="ARBA" id="ARBA00004245"/>
    </source>
</evidence>
<feature type="repeat" description="ARM" evidence="13">
    <location>
        <begin position="1231"/>
        <end position="1264"/>
    </location>
</feature>
<dbReference type="EC" id="2.7.11.1" evidence="2"/>
<dbReference type="PROSITE" id="PS50011">
    <property type="entry name" value="PROTEIN_KINASE_DOM"/>
    <property type="match status" value="1"/>
</dbReference>
<dbReference type="InterPro" id="IPR000719">
    <property type="entry name" value="Prot_kinase_dom"/>
</dbReference>
<keyword evidence="6 14" id="KW-0547">Nucleotide-binding</keyword>
<comment type="subcellular location">
    <subcellularLocation>
        <location evidence="1">Cytoplasm</location>
        <location evidence="1">Cytoskeleton</location>
    </subcellularLocation>
</comment>
<dbReference type="PROSITE" id="PS50176">
    <property type="entry name" value="ARM_REPEAT"/>
    <property type="match status" value="1"/>
</dbReference>
<dbReference type="InterPro" id="IPR017441">
    <property type="entry name" value="Protein_kinase_ATP_BS"/>
</dbReference>
<evidence type="ECO:0000313" key="17">
    <source>
        <dbReference type="EMBL" id="KAK2182339.1"/>
    </source>
</evidence>
<keyword evidence="8 14" id="KW-0067">ATP-binding</keyword>
<reference evidence="17" key="1">
    <citation type="journal article" date="2023" name="Mol. Biol. Evol.">
        <title>Third-Generation Sequencing Reveals the Adaptive Role of the Epigenome in Three Deep-Sea Polychaetes.</title>
        <authorList>
            <person name="Perez M."/>
            <person name="Aroh O."/>
            <person name="Sun Y."/>
            <person name="Lan Y."/>
            <person name="Juniper S.K."/>
            <person name="Young C.R."/>
            <person name="Angers B."/>
            <person name="Qian P.Y."/>
        </authorList>
    </citation>
    <scope>NUCLEOTIDE SEQUENCE</scope>
    <source>
        <strain evidence="17">R07B-5</strain>
    </source>
</reference>
<evidence type="ECO:0000256" key="2">
    <source>
        <dbReference type="ARBA" id="ARBA00012513"/>
    </source>
</evidence>
<dbReference type="SUPFAM" id="SSF48371">
    <property type="entry name" value="ARM repeat"/>
    <property type="match status" value="1"/>
</dbReference>
<dbReference type="Proteomes" id="UP001209878">
    <property type="component" value="Unassembled WGS sequence"/>
</dbReference>
<dbReference type="Gene3D" id="1.10.510.10">
    <property type="entry name" value="Transferase(Phosphotransferase) domain 1"/>
    <property type="match status" value="1"/>
</dbReference>
<dbReference type="PANTHER" id="PTHR22983">
    <property type="entry name" value="PROTEIN KINASE RELATED"/>
    <property type="match status" value="1"/>
</dbReference>
<dbReference type="InterPro" id="IPR011009">
    <property type="entry name" value="Kinase-like_dom_sf"/>
</dbReference>
<name>A0AAD9L3E6_RIDPI</name>
<comment type="catalytic activity">
    <reaction evidence="11">
        <text>L-seryl-[protein] + ATP = O-phospho-L-seryl-[protein] + ADP + H(+)</text>
        <dbReference type="Rhea" id="RHEA:17989"/>
        <dbReference type="Rhea" id="RHEA-COMP:9863"/>
        <dbReference type="Rhea" id="RHEA-COMP:11604"/>
        <dbReference type="ChEBI" id="CHEBI:15378"/>
        <dbReference type="ChEBI" id="CHEBI:29999"/>
        <dbReference type="ChEBI" id="CHEBI:30616"/>
        <dbReference type="ChEBI" id="CHEBI:83421"/>
        <dbReference type="ChEBI" id="CHEBI:456216"/>
        <dbReference type="EC" id="2.7.11.1"/>
    </reaction>
</comment>
<dbReference type="EMBL" id="JAODUO010000358">
    <property type="protein sequence ID" value="KAK2182339.1"/>
    <property type="molecule type" value="Genomic_DNA"/>
</dbReference>
<feature type="region of interest" description="Disordered" evidence="15">
    <location>
        <begin position="1323"/>
        <end position="1350"/>
    </location>
</feature>
<evidence type="ECO:0000256" key="9">
    <source>
        <dbReference type="ARBA" id="ARBA00023212"/>
    </source>
</evidence>
<proteinExistence type="predicted"/>
<evidence type="ECO:0000256" key="13">
    <source>
        <dbReference type="PROSITE-ProRule" id="PRU00259"/>
    </source>
</evidence>
<dbReference type="GO" id="GO:0004674">
    <property type="term" value="F:protein serine/threonine kinase activity"/>
    <property type="evidence" value="ECO:0007669"/>
    <property type="project" value="UniProtKB-KW"/>
</dbReference>
<feature type="binding site" evidence="14">
    <location>
        <position position="33"/>
    </location>
    <ligand>
        <name>ATP</name>
        <dbReference type="ChEBI" id="CHEBI:30616"/>
    </ligand>
</feature>
<dbReference type="GO" id="GO:0005737">
    <property type="term" value="C:cytoplasm"/>
    <property type="evidence" value="ECO:0007669"/>
    <property type="project" value="TreeGrafter"/>
</dbReference>
<evidence type="ECO:0000256" key="10">
    <source>
        <dbReference type="ARBA" id="ARBA00047899"/>
    </source>
</evidence>
<evidence type="ECO:0000256" key="14">
    <source>
        <dbReference type="PROSITE-ProRule" id="PRU10141"/>
    </source>
</evidence>
<keyword evidence="7" id="KW-0418">Kinase</keyword>
<evidence type="ECO:0000256" key="4">
    <source>
        <dbReference type="ARBA" id="ARBA00022527"/>
    </source>
</evidence>
<evidence type="ECO:0000256" key="6">
    <source>
        <dbReference type="ARBA" id="ARBA00022741"/>
    </source>
</evidence>
<organism evidence="17 18">
    <name type="scientific">Ridgeia piscesae</name>
    <name type="common">Tubeworm</name>
    <dbReference type="NCBI Taxonomy" id="27915"/>
    <lineage>
        <taxon>Eukaryota</taxon>
        <taxon>Metazoa</taxon>
        <taxon>Spiralia</taxon>
        <taxon>Lophotrochozoa</taxon>
        <taxon>Annelida</taxon>
        <taxon>Polychaeta</taxon>
        <taxon>Sedentaria</taxon>
        <taxon>Canalipalpata</taxon>
        <taxon>Sabellida</taxon>
        <taxon>Siboglinidae</taxon>
        <taxon>Ridgeia</taxon>
    </lineage>
</organism>
<dbReference type="PROSITE" id="PS00108">
    <property type="entry name" value="PROTEIN_KINASE_ST"/>
    <property type="match status" value="1"/>
</dbReference>
<dbReference type="PROSITE" id="PS00107">
    <property type="entry name" value="PROTEIN_KINASE_ATP"/>
    <property type="match status" value="1"/>
</dbReference>
<feature type="compositionally biased region" description="Basic and acidic residues" evidence="15">
    <location>
        <begin position="302"/>
        <end position="327"/>
    </location>
</feature>
<dbReference type="GO" id="GO:0005856">
    <property type="term" value="C:cytoskeleton"/>
    <property type="evidence" value="ECO:0007669"/>
    <property type="project" value="UniProtKB-SubCell"/>
</dbReference>
<dbReference type="SMART" id="SM00220">
    <property type="entry name" value="S_TKc"/>
    <property type="match status" value="1"/>
</dbReference>
<evidence type="ECO:0000256" key="12">
    <source>
        <dbReference type="ARBA" id="ARBA00075375"/>
    </source>
</evidence>
<evidence type="ECO:0000259" key="16">
    <source>
        <dbReference type="PROSITE" id="PS50011"/>
    </source>
</evidence>
<dbReference type="InterPro" id="IPR000225">
    <property type="entry name" value="Armadillo"/>
</dbReference>
<feature type="compositionally biased region" description="Low complexity" evidence="15">
    <location>
        <begin position="331"/>
        <end position="344"/>
    </location>
</feature>
<evidence type="ECO:0000256" key="8">
    <source>
        <dbReference type="ARBA" id="ARBA00022840"/>
    </source>
</evidence>
<feature type="domain" description="Protein kinase" evidence="16">
    <location>
        <begin position="4"/>
        <end position="254"/>
    </location>
</feature>
<dbReference type="Gene3D" id="1.25.10.10">
    <property type="entry name" value="Leucine-rich Repeat Variant"/>
    <property type="match status" value="2"/>
</dbReference>
<protein>
    <recommendedName>
        <fullName evidence="2">non-specific serine/threonine protein kinase</fullName>
        <ecNumber evidence="2">2.7.11.1</ecNumber>
    </recommendedName>
    <alternativeName>
        <fullName evidence="12">Fused homolog</fullName>
    </alternativeName>
</protein>
<dbReference type="GO" id="GO:0007224">
    <property type="term" value="P:smoothened signaling pathway"/>
    <property type="evidence" value="ECO:0007669"/>
    <property type="project" value="TreeGrafter"/>
</dbReference>
<feature type="region of interest" description="Disordered" evidence="15">
    <location>
        <begin position="286"/>
        <end position="358"/>
    </location>
</feature>
<dbReference type="CDD" id="cd14002">
    <property type="entry name" value="STKc_STK36"/>
    <property type="match status" value="1"/>
</dbReference>
<comment type="caution">
    <text evidence="17">The sequence shown here is derived from an EMBL/GenBank/DDBJ whole genome shotgun (WGS) entry which is preliminary data.</text>
</comment>
<accession>A0AAD9L3E6</accession>
<evidence type="ECO:0000256" key="11">
    <source>
        <dbReference type="ARBA" id="ARBA00048679"/>
    </source>
</evidence>
<dbReference type="SUPFAM" id="SSF56112">
    <property type="entry name" value="Protein kinase-like (PK-like)"/>
    <property type="match status" value="1"/>
</dbReference>
<keyword evidence="3" id="KW-0963">Cytoplasm</keyword>
<keyword evidence="4" id="KW-0723">Serine/threonine-protein kinase</keyword>
<dbReference type="Pfam" id="PF00069">
    <property type="entry name" value="Pkinase"/>
    <property type="match status" value="1"/>
</dbReference>
<evidence type="ECO:0000313" key="18">
    <source>
        <dbReference type="Proteomes" id="UP001209878"/>
    </source>
</evidence>
<dbReference type="InterPro" id="IPR016024">
    <property type="entry name" value="ARM-type_fold"/>
</dbReference>
<gene>
    <name evidence="17" type="ORF">NP493_358g04024</name>
</gene>
<keyword evidence="9" id="KW-0206">Cytoskeleton</keyword>
<evidence type="ECO:0000256" key="15">
    <source>
        <dbReference type="SAM" id="MobiDB-lite"/>
    </source>
</evidence>